<dbReference type="PANTHER" id="PTHR35789">
    <property type="entry name" value="SPORE GERMINATION PROTEIN B3"/>
    <property type="match status" value="1"/>
</dbReference>
<reference evidence="10 11" key="1">
    <citation type="submission" date="2019-10" db="EMBL/GenBank/DDBJ databases">
        <title>Description of Paenibacillus terrestris sp. nov.</title>
        <authorList>
            <person name="Carlier A."/>
            <person name="Qi S."/>
        </authorList>
    </citation>
    <scope>NUCLEOTIDE SEQUENCE [LARGE SCALE GENOMIC DNA]</scope>
    <source>
        <strain evidence="10 11">LMG 31458</strain>
    </source>
</reference>
<comment type="similarity">
    <text evidence="2">Belongs to the GerABKC lipoprotein family.</text>
</comment>
<keyword evidence="11" id="KW-1185">Reference proteome</keyword>
<keyword evidence="3" id="KW-0309">Germination</keyword>
<comment type="subcellular location">
    <subcellularLocation>
        <location evidence="1">Membrane</location>
        <topology evidence="1">Lipid-anchor</topology>
    </subcellularLocation>
</comment>
<feature type="domain" description="Spore germination GerAC-like C-terminal" evidence="8">
    <location>
        <begin position="224"/>
        <end position="389"/>
    </location>
</feature>
<dbReference type="RefSeq" id="WP_171645645.1">
    <property type="nucleotide sequence ID" value="NZ_WHOA01000153.1"/>
</dbReference>
<protein>
    <submittedName>
        <fullName evidence="10">Ger(X)C family spore germination protein</fullName>
    </submittedName>
</protein>
<dbReference type="Pfam" id="PF25198">
    <property type="entry name" value="Spore_GerAC_N"/>
    <property type="match status" value="1"/>
</dbReference>
<evidence type="ECO:0000259" key="8">
    <source>
        <dbReference type="Pfam" id="PF05504"/>
    </source>
</evidence>
<dbReference type="Proteomes" id="UP000616779">
    <property type="component" value="Unassembled WGS sequence"/>
</dbReference>
<keyword evidence="4" id="KW-0732">Signal</keyword>
<dbReference type="PANTHER" id="PTHR35789:SF1">
    <property type="entry name" value="SPORE GERMINATION PROTEIN B3"/>
    <property type="match status" value="1"/>
</dbReference>
<evidence type="ECO:0000313" key="11">
    <source>
        <dbReference type="Proteomes" id="UP000616779"/>
    </source>
</evidence>
<evidence type="ECO:0000256" key="3">
    <source>
        <dbReference type="ARBA" id="ARBA00022544"/>
    </source>
</evidence>
<dbReference type="NCBIfam" id="TIGR02887">
    <property type="entry name" value="spore_ger_x_C"/>
    <property type="match status" value="1"/>
</dbReference>
<dbReference type="PROSITE" id="PS51257">
    <property type="entry name" value="PROKAR_LIPOPROTEIN"/>
    <property type="match status" value="1"/>
</dbReference>
<evidence type="ECO:0000256" key="6">
    <source>
        <dbReference type="ARBA" id="ARBA00023139"/>
    </source>
</evidence>
<feature type="domain" description="Spore germination protein N-terminal" evidence="9">
    <location>
        <begin position="32"/>
        <end position="178"/>
    </location>
</feature>
<accession>A0ABX1Y2W8</accession>
<dbReference type="Gene3D" id="3.30.300.210">
    <property type="entry name" value="Nutrient germinant receptor protein C, domain 3"/>
    <property type="match status" value="1"/>
</dbReference>
<dbReference type="InterPro" id="IPR057336">
    <property type="entry name" value="GerAC_N"/>
</dbReference>
<evidence type="ECO:0000256" key="4">
    <source>
        <dbReference type="ARBA" id="ARBA00022729"/>
    </source>
</evidence>
<keyword evidence="5" id="KW-0472">Membrane</keyword>
<sequence length="406" mass="45344">MRISLLLGLRNRLSLGVYLVMLPMLLSGCWSRVEINDRLFVTAMMVDAGEKEDEFKLTLGFPMASRMSSLQKGAGGGSDSNPYMTVTKTGESIAAAYRKIQSDLSRQINWGHARVILVGDKMARRGLRPILEFALRQPSFHTKAFVYLIAGETTSMEGIIPIPERFPSEMLRELAAQRSIIDAKVRDLLLGGPDLSDGLIGRLKVEKEAMGSEKGKTGIRVINNGAGMIKDEKLIGYYDVPQMRGALLIMGRLENGLISVASPTDGKTVDLIVVQVKSKIKVETRGDRVLFRILIDAQVEVLASASDIDLQSPAQIKKLEARLNDQLKDRVVGVLEKSQRMGADVCQLGNYLDWYKPSVWKRWKADWHGHYMNDVDFKAETDAHIQRLGAERNPYWKLSKPQGEKK</sequence>
<dbReference type="Pfam" id="PF05504">
    <property type="entry name" value="Spore_GerAC"/>
    <property type="match status" value="1"/>
</dbReference>
<name>A0ABX1Y2W8_9BACL</name>
<dbReference type="InterPro" id="IPR038501">
    <property type="entry name" value="Spore_GerAC_C_sf"/>
</dbReference>
<gene>
    <name evidence="10" type="ORF">GC098_23050</name>
</gene>
<evidence type="ECO:0000256" key="7">
    <source>
        <dbReference type="ARBA" id="ARBA00023288"/>
    </source>
</evidence>
<evidence type="ECO:0000313" key="10">
    <source>
        <dbReference type="EMBL" id="NOU74239.1"/>
    </source>
</evidence>
<dbReference type="EMBL" id="WHOA01000153">
    <property type="protein sequence ID" value="NOU74239.1"/>
    <property type="molecule type" value="Genomic_DNA"/>
</dbReference>
<evidence type="ECO:0000259" key="9">
    <source>
        <dbReference type="Pfam" id="PF25198"/>
    </source>
</evidence>
<evidence type="ECO:0000256" key="5">
    <source>
        <dbReference type="ARBA" id="ARBA00023136"/>
    </source>
</evidence>
<dbReference type="InterPro" id="IPR046953">
    <property type="entry name" value="Spore_GerAC-like_C"/>
</dbReference>
<evidence type="ECO:0000256" key="1">
    <source>
        <dbReference type="ARBA" id="ARBA00004635"/>
    </source>
</evidence>
<comment type="caution">
    <text evidence="10">The sequence shown here is derived from an EMBL/GenBank/DDBJ whole genome shotgun (WGS) entry which is preliminary data.</text>
</comment>
<keyword evidence="6" id="KW-0564">Palmitate</keyword>
<organism evidence="10 11">
    <name type="scientific">Paenibacillus phytorum</name>
    <dbReference type="NCBI Taxonomy" id="2654977"/>
    <lineage>
        <taxon>Bacteria</taxon>
        <taxon>Bacillati</taxon>
        <taxon>Bacillota</taxon>
        <taxon>Bacilli</taxon>
        <taxon>Bacillales</taxon>
        <taxon>Paenibacillaceae</taxon>
        <taxon>Paenibacillus</taxon>
    </lineage>
</organism>
<proteinExistence type="inferred from homology"/>
<evidence type="ECO:0000256" key="2">
    <source>
        <dbReference type="ARBA" id="ARBA00007886"/>
    </source>
</evidence>
<dbReference type="InterPro" id="IPR008844">
    <property type="entry name" value="Spore_GerAC-like"/>
</dbReference>
<keyword evidence="7" id="KW-0449">Lipoprotein</keyword>